<keyword evidence="2" id="KW-1185">Reference proteome</keyword>
<dbReference type="STRING" id="930992.A0A0D0AEF0"/>
<feature type="non-terminal residue" evidence="1">
    <location>
        <position position="179"/>
    </location>
</feature>
<dbReference type="AlphaFoldDB" id="A0A0D0AEF0"/>
<dbReference type="EMBL" id="KN835317">
    <property type="protein sequence ID" value="KIK40056.1"/>
    <property type="molecule type" value="Genomic_DNA"/>
</dbReference>
<evidence type="ECO:0000313" key="1">
    <source>
        <dbReference type="EMBL" id="KIK40056.1"/>
    </source>
</evidence>
<accession>A0A0D0AEF0</accession>
<dbReference type="OrthoDB" id="3265515at2759"/>
<reference evidence="1 2" key="1">
    <citation type="submission" date="2014-04" db="EMBL/GenBank/DDBJ databases">
        <authorList>
            <consortium name="DOE Joint Genome Institute"/>
            <person name="Kuo A."/>
            <person name="Ruytinx J."/>
            <person name="Rineau F."/>
            <person name="Colpaert J."/>
            <person name="Kohler A."/>
            <person name="Nagy L.G."/>
            <person name="Floudas D."/>
            <person name="Copeland A."/>
            <person name="Barry K.W."/>
            <person name="Cichocki N."/>
            <person name="Veneault-Fourrey C."/>
            <person name="LaButti K."/>
            <person name="Lindquist E.A."/>
            <person name="Lipzen A."/>
            <person name="Lundell T."/>
            <person name="Morin E."/>
            <person name="Murat C."/>
            <person name="Sun H."/>
            <person name="Tunlid A."/>
            <person name="Henrissat B."/>
            <person name="Grigoriev I.V."/>
            <person name="Hibbett D.S."/>
            <person name="Martin F."/>
            <person name="Nordberg H.P."/>
            <person name="Cantor M.N."/>
            <person name="Hua S.X."/>
        </authorList>
    </citation>
    <scope>NUCLEOTIDE SEQUENCE [LARGE SCALE GENOMIC DNA]</scope>
    <source>
        <strain evidence="1 2">UH-Slu-Lm8-n1</strain>
    </source>
</reference>
<dbReference type="HOGENOM" id="CLU_1673468_0_0_1"/>
<evidence type="ECO:0008006" key="3">
    <source>
        <dbReference type="Google" id="ProtNLM"/>
    </source>
</evidence>
<sequence length="179" mass="20013">MQNLCYQAALRLAAHPKSHPLYIPVRKAAKKYVKRHRSSLHYLFHTSQIDIASIETITHSRRPPNDRNSYSTSIANSRKQAIDEHNANNDEIKIYCDGSGIDGKVGAAAVLYRQGQPRPPESLGLNLAAQLLSREEDVTYPISIYVDNQATIKSGELFSTKPGHYLIDHFCSAINALKK</sequence>
<evidence type="ECO:0000313" key="2">
    <source>
        <dbReference type="Proteomes" id="UP000054485"/>
    </source>
</evidence>
<reference evidence="2" key="2">
    <citation type="submission" date="2015-01" db="EMBL/GenBank/DDBJ databases">
        <title>Evolutionary Origins and Diversification of the Mycorrhizal Mutualists.</title>
        <authorList>
            <consortium name="DOE Joint Genome Institute"/>
            <consortium name="Mycorrhizal Genomics Consortium"/>
            <person name="Kohler A."/>
            <person name="Kuo A."/>
            <person name="Nagy L.G."/>
            <person name="Floudas D."/>
            <person name="Copeland A."/>
            <person name="Barry K.W."/>
            <person name="Cichocki N."/>
            <person name="Veneault-Fourrey C."/>
            <person name="LaButti K."/>
            <person name="Lindquist E.A."/>
            <person name="Lipzen A."/>
            <person name="Lundell T."/>
            <person name="Morin E."/>
            <person name="Murat C."/>
            <person name="Riley R."/>
            <person name="Ohm R."/>
            <person name="Sun H."/>
            <person name="Tunlid A."/>
            <person name="Henrissat B."/>
            <person name="Grigoriev I.V."/>
            <person name="Hibbett D.S."/>
            <person name="Martin F."/>
        </authorList>
    </citation>
    <scope>NUCLEOTIDE SEQUENCE [LARGE SCALE GENOMIC DNA]</scope>
    <source>
        <strain evidence="2">UH-Slu-Lm8-n1</strain>
    </source>
</reference>
<protein>
    <recommendedName>
        <fullName evidence="3">RNase H type-1 domain-containing protein</fullName>
    </recommendedName>
</protein>
<proteinExistence type="predicted"/>
<organism evidence="1 2">
    <name type="scientific">Suillus luteus UH-Slu-Lm8-n1</name>
    <dbReference type="NCBI Taxonomy" id="930992"/>
    <lineage>
        <taxon>Eukaryota</taxon>
        <taxon>Fungi</taxon>
        <taxon>Dikarya</taxon>
        <taxon>Basidiomycota</taxon>
        <taxon>Agaricomycotina</taxon>
        <taxon>Agaricomycetes</taxon>
        <taxon>Agaricomycetidae</taxon>
        <taxon>Boletales</taxon>
        <taxon>Suillineae</taxon>
        <taxon>Suillaceae</taxon>
        <taxon>Suillus</taxon>
    </lineage>
</organism>
<dbReference type="InParanoid" id="A0A0D0AEF0"/>
<dbReference type="Proteomes" id="UP000054485">
    <property type="component" value="Unassembled WGS sequence"/>
</dbReference>
<gene>
    <name evidence="1" type="ORF">CY34DRAFT_88080</name>
</gene>
<name>A0A0D0AEF0_9AGAM</name>